<evidence type="ECO:0000313" key="5">
    <source>
        <dbReference type="Proteomes" id="UP000026913"/>
    </source>
</evidence>
<evidence type="ECO:0000313" key="4">
    <source>
        <dbReference type="EMBL" id="AHZ72601.1"/>
    </source>
</evidence>
<dbReference type="Pfam" id="PF06251">
    <property type="entry name" value="Caps_syn_GfcC_C"/>
    <property type="match status" value="1"/>
</dbReference>
<dbReference type="KEGG" id="pman:OU5_5522"/>
<dbReference type="Proteomes" id="UP000026913">
    <property type="component" value="Chromosome"/>
</dbReference>
<proteinExistence type="predicted"/>
<name>A0A024EJ19_9PSED</name>
<feature type="domain" description="Capsule biosynthesis GfcC-like N-terminal" evidence="3">
    <location>
        <begin position="33"/>
        <end position="136"/>
    </location>
</feature>
<feature type="chain" id="PRO_5001528875" evidence="1">
    <location>
        <begin position="21"/>
        <end position="253"/>
    </location>
</feature>
<dbReference type="AlphaFoldDB" id="A0A024EJ19"/>
<dbReference type="EMBL" id="CP005960">
    <property type="protein sequence ID" value="AHZ72601.1"/>
    <property type="molecule type" value="Genomic_DNA"/>
</dbReference>
<gene>
    <name evidence="4" type="ORF">OU5_5522</name>
</gene>
<evidence type="ECO:0000259" key="3">
    <source>
        <dbReference type="Pfam" id="PF20616"/>
    </source>
</evidence>
<dbReference type="Gene3D" id="3.10.560.10">
    <property type="entry name" value="Outer membrane lipoprotein wza domain like"/>
    <property type="match status" value="1"/>
</dbReference>
<dbReference type="InterPro" id="IPR046459">
    <property type="entry name" value="Caps_syn_GfcC_N"/>
</dbReference>
<dbReference type="HOGENOM" id="CLU_1077323_0_0_6"/>
<evidence type="ECO:0000259" key="2">
    <source>
        <dbReference type="Pfam" id="PF06251"/>
    </source>
</evidence>
<feature type="domain" description="Capsule biosynthesis GfcC-like C-terminal" evidence="2">
    <location>
        <begin position="163"/>
        <end position="248"/>
    </location>
</feature>
<accession>A0A024EJ19</accession>
<dbReference type="Pfam" id="PF20616">
    <property type="entry name" value="Caps_syn_GfcC_N"/>
    <property type="match status" value="1"/>
</dbReference>
<sequence length="253" mass="27872">MKFPKVLWTCLLLICGGVNAAVNVSGDVRNPGPVELQPGGRVLDVMRLAQPNPESYWLAAAWLRQPLLEEQTRLKTGVLFDLKVLQRTALLFNRPSRAALALQLYEQVSRMPVTGRQVAVLDPIAVEVGFARNFRLDDGDSLIYPKRSDVVEVLGAVAEPCRLAFRPLQEARDYLQGCSSLTDAEADYLWIVQPDGVTRRVGIAPWNRESGQVPAAGSKILVPVKTDDLNPPIPELNQQLAEFLATQLAEVVP</sequence>
<dbReference type="RefSeq" id="WP_010456254.1">
    <property type="nucleotide sequence ID" value="NZ_CP005960.1"/>
</dbReference>
<feature type="signal peptide" evidence="1">
    <location>
        <begin position="1"/>
        <end position="20"/>
    </location>
</feature>
<protein>
    <submittedName>
        <fullName evidence="4">Uncharacterized protein</fullName>
    </submittedName>
</protein>
<organism evidence="4 5">
    <name type="scientific">Pseudomonas mandelii JR-1</name>
    <dbReference type="NCBI Taxonomy" id="1147786"/>
    <lineage>
        <taxon>Bacteria</taxon>
        <taxon>Pseudomonadati</taxon>
        <taxon>Pseudomonadota</taxon>
        <taxon>Gammaproteobacteria</taxon>
        <taxon>Pseudomonadales</taxon>
        <taxon>Pseudomonadaceae</taxon>
        <taxon>Pseudomonas</taxon>
    </lineage>
</organism>
<dbReference type="InterPro" id="IPR010425">
    <property type="entry name" value="Caps_synth_GfcC-like_C"/>
</dbReference>
<reference evidence="4 5" key="1">
    <citation type="journal article" date="2012" name="J. Bacteriol.">
        <title>Genome sequence of cold-adapted Pseudomonas mandelii strain JR-1.</title>
        <authorList>
            <person name="Jang S.H."/>
            <person name="Kim J."/>
            <person name="Kim J."/>
            <person name="Hong S."/>
            <person name="Lee C."/>
        </authorList>
    </citation>
    <scope>NUCLEOTIDE SEQUENCE [LARGE SCALE GENOMIC DNA]</scope>
    <source>
        <strain evidence="4 5">JR-1</strain>
    </source>
</reference>
<evidence type="ECO:0000256" key="1">
    <source>
        <dbReference type="SAM" id="SignalP"/>
    </source>
</evidence>
<keyword evidence="1" id="KW-0732">Signal</keyword>